<dbReference type="GO" id="GO:0080183">
    <property type="term" value="P:response to photooxidative stress"/>
    <property type="evidence" value="ECO:0007669"/>
    <property type="project" value="InterPro"/>
</dbReference>
<protein>
    <submittedName>
        <fullName evidence="1">Uncharacterized protein</fullName>
    </submittedName>
</protein>
<dbReference type="GO" id="GO:0009535">
    <property type="term" value="C:chloroplast thylakoid membrane"/>
    <property type="evidence" value="ECO:0007669"/>
    <property type="project" value="InterPro"/>
</dbReference>
<keyword evidence="2" id="KW-1185">Reference proteome</keyword>
<dbReference type="PANTHER" id="PTHR33672:SF24">
    <property type="entry name" value="OS01G0798600 PROTEIN"/>
    <property type="match status" value="1"/>
</dbReference>
<proteinExistence type="predicted"/>
<organism evidence="1 2">
    <name type="scientific">Perilla frutescens var. hirtella</name>
    <name type="common">Perilla citriodora</name>
    <name type="synonym">Perilla setoyensis</name>
    <dbReference type="NCBI Taxonomy" id="608512"/>
    <lineage>
        <taxon>Eukaryota</taxon>
        <taxon>Viridiplantae</taxon>
        <taxon>Streptophyta</taxon>
        <taxon>Embryophyta</taxon>
        <taxon>Tracheophyta</taxon>
        <taxon>Spermatophyta</taxon>
        <taxon>Magnoliopsida</taxon>
        <taxon>eudicotyledons</taxon>
        <taxon>Gunneridae</taxon>
        <taxon>Pentapetalae</taxon>
        <taxon>asterids</taxon>
        <taxon>lamiids</taxon>
        <taxon>Lamiales</taxon>
        <taxon>Lamiaceae</taxon>
        <taxon>Nepetoideae</taxon>
        <taxon>Elsholtzieae</taxon>
        <taxon>Perilla</taxon>
    </lineage>
</organism>
<dbReference type="PANTHER" id="PTHR33672">
    <property type="entry name" value="YCF3-INTERACTING PROTEIN 1, CHLOROPLASTIC"/>
    <property type="match status" value="1"/>
</dbReference>
<name>A0AAD4NYI0_PERFH</name>
<gene>
    <name evidence="1" type="ORF">C2S53_006692</name>
</gene>
<dbReference type="EMBL" id="SDAM02029499">
    <property type="protein sequence ID" value="KAH6756890.1"/>
    <property type="molecule type" value="Genomic_DNA"/>
</dbReference>
<sequence>MSPSATNIILEKKESMQKEKQISVDPISVIQYPVSTGPEMEVVSVPQHQFLPPLPKFMSCSLPNSATSSPRFEFISAKQKKKHRNQQRQVSPLSRQHSVALGNLERLRENRMQRSKSCGEGRACQPSVDFDMWENPNESEVKAERREERVKIKLEKKGEVEEKFKCGACLFLPGMGMGMGKGKTVRAPSQRASLEKFECGSWRSSAVINNEEDGDATSNLFFDLPLELMRCSSVNDAESPVTTGFLFDNNNIHRKGVLKSGSGQLTCNSSRHVRFSTSSPSSPCITPRLRKARDDFSAFLEAQSA</sequence>
<reference evidence="1 2" key="1">
    <citation type="journal article" date="2021" name="Nat. Commun.">
        <title>Incipient diploidization of the medicinal plant Perilla within 10,000 years.</title>
        <authorList>
            <person name="Zhang Y."/>
            <person name="Shen Q."/>
            <person name="Leng L."/>
            <person name="Zhang D."/>
            <person name="Chen S."/>
            <person name="Shi Y."/>
            <person name="Ning Z."/>
            <person name="Chen S."/>
        </authorList>
    </citation>
    <scope>NUCLEOTIDE SEQUENCE [LARGE SCALE GENOMIC DNA]</scope>
    <source>
        <strain evidence="2">cv. PC099</strain>
    </source>
</reference>
<dbReference type="Proteomes" id="UP001190926">
    <property type="component" value="Unassembled WGS sequence"/>
</dbReference>
<comment type="caution">
    <text evidence="1">The sequence shown here is derived from an EMBL/GenBank/DDBJ whole genome shotgun (WGS) entry which is preliminary data.</text>
</comment>
<dbReference type="GO" id="GO:0048564">
    <property type="term" value="P:photosystem I assembly"/>
    <property type="evidence" value="ECO:0007669"/>
    <property type="project" value="InterPro"/>
</dbReference>
<dbReference type="InterPro" id="IPR040340">
    <property type="entry name" value="CEST/Y3IP1"/>
</dbReference>
<evidence type="ECO:0000313" key="1">
    <source>
        <dbReference type="EMBL" id="KAH6756890.1"/>
    </source>
</evidence>
<evidence type="ECO:0000313" key="2">
    <source>
        <dbReference type="Proteomes" id="UP001190926"/>
    </source>
</evidence>
<dbReference type="AlphaFoldDB" id="A0AAD4NYI0"/>
<accession>A0AAD4NYI0</accession>